<evidence type="ECO:0000313" key="1">
    <source>
        <dbReference type="EMBL" id="GGR22322.1"/>
    </source>
</evidence>
<gene>
    <name evidence="1" type="ORF">GCM10010196_14950</name>
</gene>
<organism evidence="1 2">
    <name type="scientific">Agromyces mediolanus</name>
    <name type="common">Corynebacterium mediolanum</name>
    <dbReference type="NCBI Taxonomy" id="41986"/>
    <lineage>
        <taxon>Bacteria</taxon>
        <taxon>Bacillati</taxon>
        <taxon>Actinomycetota</taxon>
        <taxon>Actinomycetes</taxon>
        <taxon>Micrococcales</taxon>
        <taxon>Microbacteriaceae</taxon>
        <taxon>Agromyces</taxon>
    </lineage>
</organism>
<evidence type="ECO:0000313" key="2">
    <source>
        <dbReference type="Proteomes" id="UP000610303"/>
    </source>
</evidence>
<reference evidence="1" key="1">
    <citation type="journal article" date="2014" name="Int. J. Syst. Evol. Microbiol.">
        <title>Complete genome sequence of Corynebacterium casei LMG S-19264T (=DSM 44701T), isolated from a smear-ripened cheese.</title>
        <authorList>
            <consortium name="US DOE Joint Genome Institute (JGI-PGF)"/>
            <person name="Walter F."/>
            <person name="Albersmeier A."/>
            <person name="Kalinowski J."/>
            <person name="Ruckert C."/>
        </authorList>
    </citation>
    <scope>NUCLEOTIDE SEQUENCE</scope>
    <source>
        <strain evidence="1">JCM 3346</strain>
    </source>
</reference>
<accession>A0A918FAW3</accession>
<comment type="caution">
    <text evidence="1">The sequence shown here is derived from an EMBL/GenBank/DDBJ whole genome shotgun (WGS) entry which is preliminary data.</text>
</comment>
<dbReference type="RefSeq" id="WP_189084615.1">
    <property type="nucleotide sequence ID" value="NZ_BMRJ01000001.1"/>
</dbReference>
<dbReference type="Proteomes" id="UP000610303">
    <property type="component" value="Unassembled WGS sequence"/>
</dbReference>
<sequence>MEFHLPANRLLLPLIGISMIATAAVAATITIWATDEARIVELEAQLQLDRDRADRLVEQLGAYEDQDAGLQARERALAEREAELVAREQAVAAAEAALPVTALEDGRWYTGGTSMVPGTYEAVAGDEACTWSISVADPAEPGAGALLETGQGAGDPVSVVVEAGQDFSSTGCIGWERVG</sequence>
<dbReference type="AlphaFoldDB" id="A0A918FAW3"/>
<reference evidence="1" key="2">
    <citation type="submission" date="2020-09" db="EMBL/GenBank/DDBJ databases">
        <authorList>
            <person name="Sun Q."/>
            <person name="Ohkuma M."/>
        </authorList>
    </citation>
    <scope>NUCLEOTIDE SEQUENCE</scope>
    <source>
        <strain evidence="1">JCM 3346</strain>
    </source>
</reference>
<name>A0A918FAW3_AGRME</name>
<keyword evidence="2" id="KW-1185">Reference proteome</keyword>
<protein>
    <submittedName>
        <fullName evidence="1">Uncharacterized protein</fullName>
    </submittedName>
</protein>
<proteinExistence type="predicted"/>
<dbReference type="EMBL" id="BMRJ01000001">
    <property type="protein sequence ID" value="GGR22322.1"/>
    <property type="molecule type" value="Genomic_DNA"/>
</dbReference>